<proteinExistence type="predicted"/>
<name>A0A1Y2IKF5_TRAC3</name>
<evidence type="ECO:0000313" key="3">
    <source>
        <dbReference type="EMBL" id="OSD01083.1"/>
    </source>
</evidence>
<feature type="compositionally biased region" description="Polar residues" evidence="1">
    <location>
        <begin position="104"/>
        <end position="119"/>
    </location>
</feature>
<dbReference type="AlphaFoldDB" id="A0A1Y2IKF5"/>
<gene>
    <name evidence="3" type="ORF">PYCCODRAFT_1436856</name>
</gene>
<accession>A0A1Y2IKF5</accession>
<evidence type="ECO:0000313" key="4">
    <source>
        <dbReference type="Proteomes" id="UP000193067"/>
    </source>
</evidence>
<dbReference type="EMBL" id="KZ084114">
    <property type="protein sequence ID" value="OSD01083.1"/>
    <property type="molecule type" value="Genomic_DNA"/>
</dbReference>
<dbReference type="OrthoDB" id="2755519at2759"/>
<protein>
    <submittedName>
        <fullName evidence="3">Uncharacterized protein</fullName>
    </submittedName>
</protein>
<feature type="transmembrane region" description="Helical" evidence="2">
    <location>
        <begin position="151"/>
        <end position="176"/>
    </location>
</feature>
<dbReference type="Proteomes" id="UP000193067">
    <property type="component" value="Unassembled WGS sequence"/>
</dbReference>
<feature type="region of interest" description="Disordered" evidence="1">
    <location>
        <begin position="364"/>
        <end position="391"/>
    </location>
</feature>
<keyword evidence="2" id="KW-0472">Membrane</keyword>
<evidence type="ECO:0000256" key="1">
    <source>
        <dbReference type="SAM" id="MobiDB-lite"/>
    </source>
</evidence>
<keyword evidence="2" id="KW-1133">Transmembrane helix</keyword>
<sequence length="454" mass="48160">MFIYPIALIAAFFFSALTDLSLVLLPPTLARFNLPLLAAVTPSHVHSFASRSLLSGSFASVNSSSSPSLDDTWSHLHYGGCVNLEASAWTLSRRVSPSAIAGPVSSQAGLVPSATSTRQPPAVSEERLVDSASHSHGTLATGSFYPYFVDVLVFCAWMTALYWLALGYAIVACVFFHRLASAVNVQGMDSPWSFYSLGLLAETSCVACHCGAPGLCGSDLGRVGRVARGVRRVLPPVADPPGCVTEPETKKICERTPRGCRGGRRQHRRRHAEDLRAVPDVLAPLAPIPQTPTEQLPLHNVAPIPEAPAEDADTILSNSSVADLPTVDDTLVLDDEWVDGGRSGEAIVLGPSLRYYPTNLPPDIEPPSPAVAQPAPATPPPPAAVAPTPQTPRKTIVGRTYSHCDSPPSVKPAITTSRATVTVLPYGKLNQRARRALATRSTPTLGRFLHTGAA</sequence>
<keyword evidence="4" id="KW-1185">Reference proteome</keyword>
<organism evidence="3 4">
    <name type="scientific">Trametes coccinea (strain BRFM310)</name>
    <name type="common">Pycnoporus coccineus</name>
    <dbReference type="NCBI Taxonomy" id="1353009"/>
    <lineage>
        <taxon>Eukaryota</taxon>
        <taxon>Fungi</taxon>
        <taxon>Dikarya</taxon>
        <taxon>Basidiomycota</taxon>
        <taxon>Agaricomycotina</taxon>
        <taxon>Agaricomycetes</taxon>
        <taxon>Polyporales</taxon>
        <taxon>Polyporaceae</taxon>
        <taxon>Trametes</taxon>
    </lineage>
</organism>
<feature type="region of interest" description="Disordered" evidence="1">
    <location>
        <begin position="103"/>
        <end position="127"/>
    </location>
</feature>
<evidence type="ECO:0000256" key="2">
    <source>
        <dbReference type="SAM" id="Phobius"/>
    </source>
</evidence>
<keyword evidence="2" id="KW-0812">Transmembrane</keyword>
<reference evidence="3 4" key="1">
    <citation type="journal article" date="2015" name="Biotechnol. Biofuels">
        <title>Enhanced degradation of softwood versus hardwood by the white-rot fungus Pycnoporus coccineus.</title>
        <authorList>
            <person name="Couturier M."/>
            <person name="Navarro D."/>
            <person name="Chevret D."/>
            <person name="Henrissat B."/>
            <person name="Piumi F."/>
            <person name="Ruiz-Duenas F.J."/>
            <person name="Martinez A.T."/>
            <person name="Grigoriev I.V."/>
            <person name="Riley R."/>
            <person name="Lipzen A."/>
            <person name="Berrin J.G."/>
            <person name="Master E.R."/>
            <person name="Rosso M.N."/>
        </authorList>
    </citation>
    <scope>NUCLEOTIDE SEQUENCE [LARGE SCALE GENOMIC DNA]</scope>
    <source>
        <strain evidence="3 4">BRFM310</strain>
    </source>
</reference>